<gene>
    <name evidence="1" type="ORF">DGG96_14535</name>
</gene>
<comment type="caution">
    <text evidence="1">The sequence shown here is derived from an EMBL/GenBank/DDBJ whole genome shotgun (WGS) entry which is preliminary data.</text>
</comment>
<evidence type="ECO:0000313" key="2">
    <source>
        <dbReference type="Proteomes" id="UP000247152"/>
    </source>
</evidence>
<accession>A0A317U105</accession>
<dbReference type="Proteomes" id="UP000247152">
    <property type="component" value="Unassembled WGS sequence"/>
</dbReference>
<dbReference type="AlphaFoldDB" id="A0A317U105"/>
<dbReference type="EMBL" id="QHJG01000025">
    <property type="protein sequence ID" value="PWY54908.1"/>
    <property type="molecule type" value="Genomic_DNA"/>
</dbReference>
<proteinExistence type="predicted"/>
<name>A0A317U105_9GAMM</name>
<evidence type="ECO:0000313" key="1">
    <source>
        <dbReference type="EMBL" id="PWY54908.1"/>
    </source>
</evidence>
<protein>
    <submittedName>
        <fullName evidence="1">Uncharacterized protein</fullName>
    </submittedName>
</protein>
<reference evidence="1 2" key="1">
    <citation type="submission" date="2018-05" db="EMBL/GenBank/DDBJ databases">
        <title>Legionella qingyii sp.nov., whole genome shotgun sequence.</title>
        <authorList>
            <person name="Wu H."/>
            <person name="Zhu Q."/>
            <person name="Hu C."/>
        </authorList>
    </citation>
    <scope>NUCLEOTIDE SEQUENCE [LARGE SCALE GENOMIC DNA]</scope>
    <source>
        <strain evidence="1 2">HEB18</strain>
    </source>
</reference>
<sequence>MDRARSYHPKIRKHSVFTDVCVLTLDFEVDSVFVILKLEIILIQKREMVLHWTVKHGRLNQQRPPKILSLLNSVLVEGPEVHR</sequence>
<organism evidence="1 2">
    <name type="scientific">Legionella qingyii</name>
    <dbReference type="NCBI Taxonomy" id="2184757"/>
    <lineage>
        <taxon>Bacteria</taxon>
        <taxon>Pseudomonadati</taxon>
        <taxon>Pseudomonadota</taxon>
        <taxon>Gammaproteobacteria</taxon>
        <taxon>Legionellales</taxon>
        <taxon>Legionellaceae</taxon>
        <taxon>Legionella</taxon>
    </lineage>
</organism>